<evidence type="ECO:0000313" key="2">
    <source>
        <dbReference type="EMBL" id="JAH95366.1"/>
    </source>
</evidence>
<dbReference type="AlphaFoldDB" id="A0A0E9WYV0"/>
<dbReference type="EMBL" id="GBXM01013211">
    <property type="protein sequence ID" value="JAH95366.1"/>
    <property type="molecule type" value="Transcribed_RNA"/>
</dbReference>
<protein>
    <submittedName>
        <fullName evidence="2">Uncharacterized protein</fullName>
    </submittedName>
</protein>
<sequence>MRGKMEGYRVDHRCKAISSAPLAHRRAGSQARSTEEIKARPRQLAQSPTVPHLIWRGPSERFLY</sequence>
<feature type="region of interest" description="Disordered" evidence="1">
    <location>
        <begin position="22"/>
        <end position="50"/>
    </location>
</feature>
<reference evidence="2" key="1">
    <citation type="submission" date="2014-11" db="EMBL/GenBank/DDBJ databases">
        <authorList>
            <person name="Amaro Gonzalez C."/>
        </authorList>
    </citation>
    <scope>NUCLEOTIDE SEQUENCE</scope>
</reference>
<evidence type="ECO:0000256" key="1">
    <source>
        <dbReference type="SAM" id="MobiDB-lite"/>
    </source>
</evidence>
<reference evidence="2" key="2">
    <citation type="journal article" date="2015" name="Fish Shellfish Immunol.">
        <title>Early steps in the European eel (Anguilla anguilla)-Vibrio vulnificus interaction in the gills: Role of the RtxA13 toxin.</title>
        <authorList>
            <person name="Callol A."/>
            <person name="Pajuelo D."/>
            <person name="Ebbesson L."/>
            <person name="Teles M."/>
            <person name="MacKenzie S."/>
            <person name="Amaro C."/>
        </authorList>
    </citation>
    <scope>NUCLEOTIDE SEQUENCE</scope>
</reference>
<organism evidence="2">
    <name type="scientific">Anguilla anguilla</name>
    <name type="common">European freshwater eel</name>
    <name type="synonym">Muraena anguilla</name>
    <dbReference type="NCBI Taxonomy" id="7936"/>
    <lineage>
        <taxon>Eukaryota</taxon>
        <taxon>Metazoa</taxon>
        <taxon>Chordata</taxon>
        <taxon>Craniata</taxon>
        <taxon>Vertebrata</taxon>
        <taxon>Euteleostomi</taxon>
        <taxon>Actinopterygii</taxon>
        <taxon>Neopterygii</taxon>
        <taxon>Teleostei</taxon>
        <taxon>Anguilliformes</taxon>
        <taxon>Anguillidae</taxon>
        <taxon>Anguilla</taxon>
    </lineage>
</organism>
<name>A0A0E9WYV0_ANGAN</name>
<accession>A0A0E9WYV0</accession>
<proteinExistence type="predicted"/>